<dbReference type="Proteomes" id="UP000619260">
    <property type="component" value="Unassembled WGS sequence"/>
</dbReference>
<dbReference type="PANTHER" id="PTHR43406">
    <property type="entry name" value="TRYPTOPHAN SYNTHASE, ALPHA CHAIN"/>
    <property type="match status" value="1"/>
</dbReference>
<protein>
    <recommendedName>
        <fullName evidence="8">Tryptophan synthase alpha chain</fullName>
        <ecNumber evidence="8">4.2.1.20</ecNumber>
    </recommendedName>
</protein>
<dbReference type="UniPathway" id="UPA00035">
    <property type="reaction ID" value="UER00044"/>
</dbReference>
<dbReference type="EC" id="4.2.1.20" evidence="8"/>
<feature type="active site" description="Proton acceptor" evidence="8">
    <location>
        <position position="38"/>
    </location>
</feature>
<evidence type="ECO:0000256" key="7">
    <source>
        <dbReference type="ARBA" id="ARBA00049047"/>
    </source>
</evidence>
<dbReference type="NCBIfam" id="TIGR00262">
    <property type="entry name" value="trpA"/>
    <property type="match status" value="1"/>
</dbReference>
<evidence type="ECO:0000313" key="11">
    <source>
        <dbReference type="Proteomes" id="UP000619260"/>
    </source>
</evidence>
<dbReference type="GO" id="GO:0005829">
    <property type="term" value="C:cytosol"/>
    <property type="evidence" value="ECO:0007669"/>
    <property type="project" value="TreeGrafter"/>
</dbReference>
<dbReference type="RefSeq" id="WP_203903903.1">
    <property type="nucleotide sequence ID" value="NZ_BOPF01000036.1"/>
</dbReference>
<evidence type="ECO:0000256" key="1">
    <source>
        <dbReference type="ARBA" id="ARBA00004733"/>
    </source>
</evidence>
<evidence type="ECO:0000313" key="10">
    <source>
        <dbReference type="EMBL" id="GIJ50474.1"/>
    </source>
</evidence>
<gene>
    <name evidence="10" type="primary">trpA_1</name>
    <name evidence="8" type="synonym">trpA</name>
    <name evidence="10" type="ORF">Val02_73600</name>
</gene>
<keyword evidence="11" id="KW-1185">Reference proteome</keyword>
<dbReference type="InterPro" id="IPR002028">
    <property type="entry name" value="Trp_synthase_suA"/>
</dbReference>
<name>A0A8J3YRR0_9ACTN</name>
<evidence type="ECO:0000256" key="5">
    <source>
        <dbReference type="ARBA" id="ARBA00023141"/>
    </source>
</evidence>
<evidence type="ECO:0000256" key="4">
    <source>
        <dbReference type="ARBA" id="ARBA00022822"/>
    </source>
</evidence>
<keyword evidence="5 8" id="KW-0057">Aromatic amino acid biosynthesis</keyword>
<feature type="active site" description="Proton acceptor" evidence="8">
    <location>
        <position position="49"/>
    </location>
</feature>
<evidence type="ECO:0000256" key="9">
    <source>
        <dbReference type="RuleBase" id="RU003662"/>
    </source>
</evidence>
<dbReference type="InterPro" id="IPR013785">
    <property type="entry name" value="Aldolase_TIM"/>
</dbReference>
<evidence type="ECO:0000256" key="3">
    <source>
        <dbReference type="ARBA" id="ARBA00022605"/>
    </source>
</evidence>
<comment type="pathway">
    <text evidence="1 8">Amino-acid biosynthesis; L-tryptophan biosynthesis; L-tryptophan from chorismate: step 5/5.</text>
</comment>
<comment type="subunit">
    <text evidence="2 8">Tetramer of two alpha and two beta chains.</text>
</comment>
<comment type="function">
    <text evidence="8">The alpha subunit is responsible for the aldol cleavage of indoleglycerol phosphate to indole and glyceraldehyde 3-phosphate.</text>
</comment>
<dbReference type="Pfam" id="PF00290">
    <property type="entry name" value="Trp_syntA"/>
    <property type="match status" value="1"/>
</dbReference>
<dbReference type="GO" id="GO:0004834">
    <property type="term" value="F:tryptophan synthase activity"/>
    <property type="evidence" value="ECO:0007669"/>
    <property type="project" value="UniProtKB-UniRule"/>
</dbReference>
<keyword evidence="3 8" id="KW-0028">Amino-acid biosynthesis</keyword>
<keyword evidence="4 8" id="KW-0822">Tryptophan biosynthesis</keyword>
<dbReference type="HAMAP" id="MF_00131">
    <property type="entry name" value="Trp_synth_alpha"/>
    <property type="match status" value="1"/>
</dbReference>
<sequence>MIFTRDHKQLLPYVTGDITDDWTDIVAAYADAGADAVEVGLPFSDPTLDGPTIQEASFVALSRGATADAIISDVAGAPVPLVASTYYQLVAYAGPERFCARLSRSGFRGLIVPDLPLEESAHLEAVAADAGVDLVLLAAPVTPAARLAEIARRSRGFIYAVSLMGTTGERDTLAPGAAALARALSTRTDLPVLLGFGIATPEQAVDAARGADGIVVGAALMRRVLDGVQPAAVGAFVASLRRALDSGVAADGEVPRDRR</sequence>
<evidence type="ECO:0000256" key="8">
    <source>
        <dbReference type="HAMAP-Rule" id="MF_00131"/>
    </source>
</evidence>
<keyword evidence="6 8" id="KW-0456">Lyase</keyword>
<reference evidence="10" key="1">
    <citation type="submission" date="2021-01" db="EMBL/GenBank/DDBJ databases">
        <title>Whole genome shotgun sequence of Virgisporangium aliadipatigenens NBRC 105644.</title>
        <authorList>
            <person name="Komaki H."/>
            <person name="Tamura T."/>
        </authorList>
    </citation>
    <scope>NUCLEOTIDE SEQUENCE</scope>
    <source>
        <strain evidence="10">NBRC 105644</strain>
    </source>
</reference>
<dbReference type="CDD" id="cd04724">
    <property type="entry name" value="Tryptophan_synthase_alpha"/>
    <property type="match status" value="1"/>
</dbReference>
<comment type="catalytic activity">
    <reaction evidence="7 8">
        <text>(1S,2R)-1-C-(indol-3-yl)glycerol 3-phosphate + L-serine = D-glyceraldehyde 3-phosphate + L-tryptophan + H2O</text>
        <dbReference type="Rhea" id="RHEA:10532"/>
        <dbReference type="ChEBI" id="CHEBI:15377"/>
        <dbReference type="ChEBI" id="CHEBI:33384"/>
        <dbReference type="ChEBI" id="CHEBI:57912"/>
        <dbReference type="ChEBI" id="CHEBI:58866"/>
        <dbReference type="ChEBI" id="CHEBI:59776"/>
        <dbReference type="EC" id="4.2.1.20"/>
    </reaction>
</comment>
<dbReference type="PANTHER" id="PTHR43406:SF1">
    <property type="entry name" value="TRYPTOPHAN SYNTHASE ALPHA CHAIN, CHLOROPLASTIC"/>
    <property type="match status" value="1"/>
</dbReference>
<comment type="similarity">
    <text evidence="8 9">Belongs to the TrpA family.</text>
</comment>
<organism evidence="10 11">
    <name type="scientific">Virgisporangium aliadipatigenens</name>
    <dbReference type="NCBI Taxonomy" id="741659"/>
    <lineage>
        <taxon>Bacteria</taxon>
        <taxon>Bacillati</taxon>
        <taxon>Actinomycetota</taxon>
        <taxon>Actinomycetes</taxon>
        <taxon>Micromonosporales</taxon>
        <taxon>Micromonosporaceae</taxon>
        <taxon>Virgisporangium</taxon>
    </lineage>
</organism>
<accession>A0A8J3YRR0</accession>
<evidence type="ECO:0000256" key="2">
    <source>
        <dbReference type="ARBA" id="ARBA00011270"/>
    </source>
</evidence>
<dbReference type="SUPFAM" id="SSF51366">
    <property type="entry name" value="Ribulose-phoshate binding barrel"/>
    <property type="match status" value="1"/>
</dbReference>
<evidence type="ECO:0000256" key="6">
    <source>
        <dbReference type="ARBA" id="ARBA00023239"/>
    </source>
</evidence>
<comment type="caution">
    <text evidence="10">The sequence shown here is derived from an EMBL/GenBank/DDBJ whole genome shotgun (WGS) entry which is preliminary data.</text>
</comment>
<dbReference type="EMBL" id="BOPF01000036">
    <property type="protein sequence ID" value="GIJ50474.1"/>
    <property type="molecule type" value="Genomic_DNA"/>
</dbReference>
<dbReference type="Gene3D" id="3.20.20.70">
    <property type="entry name" value="Aldolase class I"/>
    <property type="match status" value="1"/>
</dbReference>
<proteinExistence type="inferred from homology"/>
<dbReference type="AlphaFoldDB" id="A0A8J3YRR0"/>
<dbReference type="InterPro" id="IPR011060">
    <property type="entry name" value="RibuloseP-bd_barrel"/>
</dbReference>